<dbReference type="FunFam" id="3.10.290.60:FF:000003">
    <property type="entry name" value="Ubiquitin-like modifier activating enzyme 6"/>
    <property type="match status" value="1"/>
</dbReference>
<keyword evidence="6" id="KW-1185">Reference proteome</keyword>
<dbReference type="GO" id="GO:0006974">
    <property type="term" value="P:DNA damage response"/>
    <property type="evidence" value="ECO:0007669"/>
    <property type="project" value="TreeGrafter"/>
</dbReference>
<dbReference type="GO" id="GO:0005737">
    <property type="term" value="C:cytoplasm"/>
    <property type="evidence" value="ECO:0007669"/>
    <property type="project" value="TreeGrafter"/>
</dbReference>
<dbReference type="InterPro" id="IPR018075">
    <property type="entry name" value="UBQ-activ_enz_E1"/>
</dbReference>
<dbReference type="SMART" id="SM00985">
    <property type="entry name" value="UBA_e1_C"/>
    <property type="match status" value="1"/>
</dbReference>
<keyword evidence="3" id="KW-0436">Ligase</keyword>
<dbReference type="InterPro" id="IPR045886">
    <property type="entry name" value="ThiF/MoeB/HesA"/>
</dbReference>
<dbReference type="Gene3D" id="1.10.10.2660">
    <property type="entry name" value="Ubiquitin-activating enzyme E1, SCCH domain"/>
    <property type="match status" value="1"/>
</dbReference>
<evidence type="ECO:0000256" key="3">
    <source>
        <dbReference type="ARBA" id="ARBA00022598"/>
    </source>
</evidence>
<dbReference type="InterPro" id="IPR000011">
    <property type="entry name" value="UBQ/SUMO-activ_enz_E1-like"/>
</dbReference>
<dbReference type="GO" id="GO:0004839">
    <property type="term" value="F:ubiquitin activating enzyme activity"/>
    <property type="evidence" value="ECO:0007669"/>
    <property type="project" value="TreeGrafter"/>
</dbReference>
<evidence type="ECO:0000259" key="4">
    <source>
        <dbReference type="SMART" id="SM00985"/>
    </source>
</evidence>
<dbReference type="SUPFAM" id="SSF69572">
    <property type="entry name" value="Activating enzymes of the ubiquitin-like proteins"/>
    <property type="match status" value="1"/>
</dbReference>
<dbReference type="InterPro" id="IPR019572">
    <property type="entry name" value="UBA_E1_SCCH"/>
</dbReference>
<organism evidence="5 6">
    <name type="scientific">Calyptomena viridis</name>
    <name type="common">Lesser green broadbill</name>
    <dbReference type="NCBI Taxonomy" id="135972"/>
    <lineage>
        <taxon>Eukaryota</taxon>
        <taxon>Metazoa</taxon>
        <taxon>Chordata</taxon>
        <taxon>Craniata</taxon>
        <taxon>Vertebrata</taxon>
        <taxon>Euteleostomi</taxon>
        <taxon>Archelosauria</taxon>
        <taxon>Archosauria</taxon>
        <taxon>Dinosauria</taxon>
        <taxon>Saurischia</taxon>
        <taxon>Theropoda</taxon>
        <taxon>Coelurosauria</taxon>
        <taxon>Aves</taxon>
        <taxon>Neognathae</taxon>
        <taxon>Neoaves</taxon>
        <taxon>Telluraves</taxon>
        <taxon>Australaves</taxon>
        <taxon>Passeriformes</taxon>
        <taxon>Eurylaimidae</taxon>
        <taxon>Calyptomena</taxon>
    </lineage>
</organism>
<dbReference type="InterPro" id="IPR018965">
    <property type="entry name" value="Ub-activating_enz_E1_C"/>
</dbReference>
<protein>
    <submittedName>
        <fullName evidence="5">UBA6 enzyme</fullName>
    </submittedName>
</protein>
<dbReference type="Pfam" id="PF10585">
    <property type="entry name" value="UBA_E1_SCCH"/>
    <property type="match status" value="1"/>
</dbReference>
<dbReference type="Pfam" id="PF00899">
    <property type="entry name" value="ThiF"/>
    <property type="match status" value="1"/>
</dbReference>
<dbReference type="PANTHER" id="PTHR10953">
    <property type="entry name" value="UBIQUITIN-ACTIVATING ENZYME E1"/>
    <property type="match status" value="1"/>
</dbReference>
<reference evidence="5" key="1">
    <citation type="submission" date="2019-10" db="EMBL/GenBank/DDBJ databases">
        <title>Bird 10,000 Genomes (B10K) Project - Family phase.</title>
        <authorList>
            <person name="Zhang G."/>
        </authorList>
    </citation>
    <scope>NUCLEOTIDE SEQUENCE</scope>
    <source>
        <strain evidence="5">B10K-DU-002-55</strain>
        <tissue evidence="5">Muscle</tissue>
    </source>
</reference>
<feature type="non-terminal residue" evidence="5">
    <location>
        <position position="1"/>
    </location>
</feature>
<evidence type="ECO:0000256" key="1">
    <source>
        <dbReference type="ARBA" id="ARBA00004906"/>
    </source>
</evidence>
<dbReference type="NCBIfam" id="TIGR01408">
    <property type="entry name" value="Ube1"/>
    <property type="match status" value="1"/>
</dbReference>
<dbReference type="Pfam" id="PF09358">
    <property type="entry name" value="E1_UFD"/>
    <property type="match status" value="1"/>
</dbReference>
<dbReference type="EMBL" id="WEIV01024745">
    <property type="protein sequence ID" value="NWI58915.1"/>
    <property type="molecule type" value="Genomic_DNA"/>
</dbReference>
<dbReference type="InterPro" id="IPR038252">
    <property type="entry name" value="UBA_E1_C_sf"/>
</dbReference>
<feature type="non-terminal residue" evidence="5">
    <location>
        <position position="536"/>
    </location>
</feature>
<dbReference type="AlphaFoldDB" id="A0A851CNY4"/>
<dbReference type="InterPro" id="IPR035985">
    <property type="entry name" value="Ubiquitin-activating_enz"/>
</dbReference>
<dbReference type="Proteomes" id="UP000642973">
    <property type="component" value="Unassembled WGS sequence"/>
</dbReference>
<evidence type="ECO:0000313" key="6">
    <source>
        <dbReference type="Proteomes" id="UP000642973"/>
    </source>
</evidence>
<comment type="similarity">
    <text evidence="2">Belongs to the ubiquitin-activating E1 family.</text>
</comment>
<sequence>FQKPKSYTAAEATLNINPSVKIDSDINKVCPATENTYSDEFYTKQDVIVTALDNVEARRYIDSRCVANLRPLIDSGTMGTKGHTEVIVPHLTESYNSHRDPPEEEIPFCTLKSFPAAIEHTIQWARDKFESSFSHKPSLFNKFWQTYPSAAEVLQRIKSGESLEGCFHVIKTLSRRPRSWTQCVELARVKFEKYFSHKALQLLHSFPLDTRLKDGSLFWQSPKRPPFPVKFEFNDPLHYGFIVSAAKLFATVYCVPFTEKDLSELTILSIISTVKVPEFRPSNKVVQTDETARKPDHIPVSSEDERNAIFQLEKSILSNEALEADLQMKPISFEKDDDSNGHIDFMTAASNLRAKMYNIEPADRFKTKRIAGKIIPAIATATAAVSGLVALELIKVVGGYPADAYKNCFLNLAIPIMVFTETAEVRRTEIRNGISFTIWDRWTIYGKEDFTLLDFINAVREKYGIEPTMVVQGVKMLYVPVMPGHIKRLKFTMQKLVKPSADKKYVDLTVSFAPETDGEEDLPGPPVRYYFVQEDN</sequence>
<dbReference type="Gene3D" id="3.10.290.60">
    <property type="entry name" value="Ubiquitin-activating enzyme E1, UFD domain"/>
    <property type="match status" value="1"/>
</dbReference>
<dbReference type="PANTHER" id="PTHR10953:SF186">
    <property type="entry name" value="UBIQUITIN-LIKE MODIFIER-ACTIVATING ENZYME 6"/>
    <property type="match status" value="1"/>
</dbReference>
<dbReference type="InterPro" id="IPR000594">
    <property type="entry name" value="ThiF_NAD_FAD-bd"/>
</dbReference>
<dbReference type="UniPathway" id="UPA00143"/>
<dbReference type="Gene3D" id="3.40.50.720">
    <property type="entry name" value="NAD(P)-binding Rossmann-like Domain"/>
    <property type="match status" value="1"/>
</dbReference>
<evidence type="ECO:0000256" key="2">
    <source>
        <dbReference type="ARBA" id="ARBA00005673"/>
    </source>
</evidence>
<gene>
    <name evidence="5" type="primary">Uba6</name>
    <name evidence="5" type="ORF">CALVIR_R13652</name>
</gene>
<accession>A0A851CNY4</accession>
<dbReference type="GO" id="GO:0006511">
    <property type="term" value="P:ubiquitin-dependent protein catabolic process"/>
    <property type="evidence" value="ECO:0007669"/>
    <property type="project" value="TreeGrafter"/>
</dbReference>
<comment type="caution">
    <text evidence="5">The sequence shown here is derived from an EMBL/GenBank/DDBJ whole genome shotgun (WGS) entry which is preliminary data.</text>
</comment>
<dbReference type="GO" id="GO:0005634">
    <property type="term" value="C:nucleus"/>
    <property type="evidence" value="ECO:0007669"/>
    <property type="project" value="TreeGrafter"/>
</dbReference>
<comment type="pathway">
    <text evidence="1">Protein modification; protein ubiquitination.</text>
</comment>
<feature type="domain" description="Ubiquitin-activating enzyme E1 C-terminal" evidence="4">
    <location>
        <begin position="405"/>
        <end position="527"/>
    </location>
</feature>
<evidence type="ECO:0000313" key="5">
    <source>
        <dbReference type="EMBL" id="NWI58915.1"/>
    </source>
</evidence>
<dbReference type="FunFam" id="1.10.10.2660:FF:000003">
    <property type="entry name" value="ubiquitin-like modifier-activating enzyme 6 isoform X1"/>
    <property type="match status" value="1"/>
</dbReference>
<name>A0A851CNY4_CALVR</name>
<dbReference type="PRINTS" id="PR01849">
    <property type="entry name" value="UBIQUITINACT"/>
</dbReference>
<dbReference type="InterPro" id="IPR042063">
    <property type="entry name" value="Ubi_acti_E1_SCCH"/>
</dbReference>
<proteinExistence type="inferred from homology"/>